<proteinExistence type="predicted"/>
<sequence>MPDDGAASAGNSSGDSPTLPVSFASSRKAVRFDISGADSDIGDLNACGNGDSNWRPPVSPASPVSPVPPRLPASSCSTSSSSPSPPKLKVTMSFMKAYKAMRGPRDMEPSPLFARLGTWRERNGNASGLRDEEDPERGRLLNDVNDAIVGDGDDDLSKRWTRPFVRDSIDNESAARKTVFYFEQPTATPIDDFLGGKPLHEHGDDEEDDSVITDHVLDHTKMDQGWINANGPSDFDDEDPYVSDNDGAPSEARISPAVFRTLAAGCTLDDVDCLHQTLPEAPSLRPVTPQDKIMDVSKDTTRCNNVVPYCHRRQFDIHTGEELSPAYRVEPGPPSSVLWSPPGVTPERAGLYLLLLQEGQGEQQQPQRRHMRPIGVINFIVLIKLAIAPVAGTFRDSWHAIQAGQAANARLVAANEEAQAAITAQSCCLAAVEHKVELCHEAERARECHEAQDHYREQYRLEQQERQRAARQARQARKLLRRRQRILRGINENLHSLRTMVGETEARLARGRELRTVLAQRLRDGEARLQRLCRDHGVADVAALSEVLTAKMAQLGVEEEE</sequence>
<dbReference type="EMBL" id="CAWUHB010000055">
    <property type="protein sequence ID" value="CAK7230840.1"/>
    <property type="molecule type" value="Genomic_DNA"/>
</dbReference>
<reference evidence="2 3" key="1">
    <citation type="submission" date="2024-01" db="EMBL/GenBank/DDBJ databases">
        <authorList>
            <person name="Allen C."/>
            <person name="Tagirdzhanova G."/>
        </authorList>
    </citation>
    <scope>NUCLEOTIDE SEQUENCE [LARGE SCALE GENOMIC DNA]</scope>
</reference>
<evidence type="ECO:0000256" key="1">
    <source>
        <dbReference type="SAM" id="MobiDB-lite"/>
    </source>
</evidence>
<evidence type="ECO:0000313" key="2">
    <source>
        <dbReference type="EMBL" id="CAK7230840.1"/>
    </source>
</evidence>
<organism evidence="2 3">
    <name type="scientific">Sporothrix curviconia</name>
    <dbReference type="NCBI Taxonomy" id="1260050"/>
    <lineage>
        <taxon>Eukaryota</taxon>
        <taxon>Fungi</taxon>
        <taxon>Dikarya</taxon>
        <taxon>Ascomycota</taxon>
        <taxon>Pezizomycotina</taxon>
        <taxon>Sordariomycetes</taxon>
        <taxon>Sordariomycetidae</taxon>
        <taxon>Ophiostomatales</taxon>
        <taxon>Ophiostomataceae</taxon>
        <taxon>Sporothrix</taxon>
    </lineage>
</organism>
<feature type="region of interest" description="Disordered" evidence="1">
    <location>
        <begin position="1"/>
        <end position="21"/>
    </location>
</feature>
<feature type="compositionally biased region" description="Low complexity" evidence="1">
    <location>
        <begin position="1"/>
        <end position="16"/>
    </location>
</feature>
<feature type="compositionally biased region" description="Pro residues" evidence="1">
    <location>
        <begin position="57"/>
        <end position="71"/>
    </location>
</feature>
<feature type="region of interest" description="Disordered" evidence="1">
    <location>
        <begin position="118"/>
        <end position="138"/>
    </location>
</feature>
<comment type="caution">
    <text evidence="2">The sequence shown here is derived from an EMBL/GenBank/DDBJ whole genome shotgun (WGS) entry which is preliminary data.</text>
</comment>
<evidence type="ECO:0000313" key="3">
    <source>
        <dbReference type="Proteomes" id="UP001642405"/>
    </source>
</evidence>
<feature type="compositionally biased region" description="Low complexity" evidence="1">
    <location>
        <begin position="72"/>
        <end position="82"/>
    </location>
</feature>
<protein>
    <submittedName>
        <fullName evidence="2">Uncharacterized protein</fullName>
    </submittedName>
</protein>
<dbReference type="Proteomes" id="UP001642405">
    <property type="component" value="Unassembled WGS sequence"/>
</dbReference>
<name>A0ABP0CIE1_9PEZI</name>
<feature type="region of interest" description="Disordered" evidence="1">
    <location>
        <begin position="38"/>
        <end position="88"/>
    </location>
</feature>
<accession>A0ABP0CIE1</accession>
<gene>
    <name evidence="2" type="ORF">SCUCBS95973_007710</name>
</gene>
<keyword evidence="3" id="KW-1185">Reference proteome</keyword>